<dbReference type="SUPFAM" id="SSF53850">
    <property type="entry name" value="Periplasmic binding protein-like II"/>
    <property type="match status" value="1"/>
</dbReference>
<dbReference type="RefSeq" id="WP_094851691.1">
    <property type="nucleotide sequence ID" value="NZ_NEVM01000001.1"/>
</dbReference>
<proteinExistence type="inferred from homology"/>
<dbReference type="PANTHER" id="PTHR42928">
    <property type="entry name" value="TRICARBOXYLATE-BINDING PROTEIN"/>
    <property type="match status" value="1"/>
</dbReference>
<organism evidence="3 4">
    <name type="scientific">Bordetella genomosp. 10</name>
    <dbReference type="NCBI Taxonomy" id="1416804"/>
    <lineage>
        <taxon>Bacteria</taxon>
        <taxon>Pseudomonadati</taxon>
        <taxon>Pseudomonadota</taxon>
        <taxon>Betaproteobacteria</taxon>
        <taxon>Burkholderiales</taxon>
        <taxon>Alcaligenaceae</taxon>
        <taxon>Bordetella</taxon>
    </lineage>
</organism>
<dbReference type="Pfam" id="PF03401">
    <property type="entry name" value="TctC"/>
    <property type="match status" value="1"/>
</dbReference>
<reference evidence="4" key="1">
    <citation type="submission" date="2017-05" db="EMBL/GenBank/DDBJ databases">
        <title>Complete and WGS of Bordetella genogroups.</title>
        <authorList>
            <person name="Spilker T."/>
            <person name="Lipuma J."/>
        </authorList>
    </citation>
    <scope>NUCLEOTIDE SEQUENCE [LARGE SCALE GENOMIC DNA]</scope>
    <source>
        <strain evidence="4">AU16122</strain>
    </source>
</reference>
<name>A0A261SKM4_9BORD</name>
<evidence type="ECO:0000313" key="3">
    <source>
        <dbReference type="EMBL" id="OZI37591.1"/>
    </source>
</evidence>
<feature type="chain" id="PRO_5012559999" description="ABC transporter substrate-binding protein" evidence="2">
    <location>
        <begin position="26"/>
        <end position="322"/>
    </location>
</feature>
<comment type="similarity">
    <text evidence="1">Belongs to the UPF0065 (bug) family.</text>
</comment>
<dbReference type="CDD" id="cd07012">
    <property type="entry name" value="PBP2_Bug_TTT"/>
    <property type="match status" value="1"/>
</dbReference>
<dbReference type="Proteomes" id="UP000216020">
    <property type="component" value="Unassembled WGS sequence"/>
</dbReference>
<evidence type="ECO:0008006" key="5">
    <source>
        <dbReference type="Google" id="ProtNLM"/>
    </source>
</evidence>
<dbReference type="EMBL" id="NEVM01000001">
    <property type="protein sequence ID" value="OZI37591.1"/>
    <property type="molecule type" value="Genomic_DNA"/>
</dbReference>
<evidence type="ECO:0000256" key="1">
    <source>
        <dbReference type="ARBA" id="ARBA00006987"/>
    </source>
</evidence>
<protein>
    <recommendedName>
        <fullName evidence="5">ABC transporter substrate-binding protein</fullName>
    </recommendedName>
</protein>
<dbReference type="PANTHER" id="PTHR42928:SF5">
    <property type="entry name" value="BLR1237 PROTEIN"/>
    <property type="match status" value="1"/>
</dbReference>
<gene>
    <name evidence="3" type="ORF">CAL29_04090</name>
</gene>
<dbReference type="InterPro" id="IPR042100">
    <property type="entry name" value="Bug_dom1"/>
</dbReference>
<keyword evidence="2" id="KW-0732">Signal</keyword>
<dbReference type="OrthoDB" id="8886951at2"/>
<dbReference type="InterPro" id="IPR005064">
    <property type="entry name" value="BUG"/>
</dbReference>
<evidence type="ECO:0000313" key="4">
    <source>
        <dbReference type="Proteomes" id="UP000216020"/>
    </source>
</evidence>
<dbReference type="Gene3D" id="3.40.190.150">
    <property type="entry name" value="Bordetella uptake gene, domain 1"/>
    <property type="match status" value="1"/>
</dbReference>
<keyword evidence="4" id="KW-1185">Reference proteome</keyword>
<dbReference type="PIRSF" id="PIRSF017082">
    <property type="entry name" value="YflP"/>
    <property type="match status" value="1"/>
</dbReference>
<dbReference type="Gene3D" id="3.40.190.10">
    <property type="entry name" value="Periplasmic binding protein-like II"/>
    <property type="match status" value="1"/>
</dbReference>
<feature type="signal peptide" evidence="2">
    <location>
        <begin position="1"/>
        <end position="25"/>
    </location>
</feature>
<dbReference type="AlphaFoldDB" id="A0A261SKM4"/>
<sequence length="322" mass="34351">MRVWKTWLAAAASGLLFNLAGAAWAAPPDATQIERIVIPYSVGGITDLYGRLLAEQLQGGQKLPILADNRPGGGGAIGTAFVAKSKPDGRTLLLGSVGTATNPAMIKALPYAPRDIVPVAQVAISPLILYVRADLAKDLDQLVAYARQSPGKLTFANSGVGSSPNLAAALFARQLGLQVTHVSYRGTSAAINDFLGGQVDAYFDTLQAMTHVRTGRIRAIAVAAPERLADAPDLPTLDELGVRDVHASSWWGIFVPAGTPPAVMRELQARLRKAVENPVVQEQARKMGAVAIYRDQPAFQAFFDSEIRRWNAIIAAEHLSIE</sequence>
<evidence type="ECO:0000256" key="2">
    <source>
        <dbReference type="SAM" id="SignalP"/>
    </source>
</evidence>
<comment type="caution">
    <text evidence="3">The sequence shown here is derived from an EMBL/GenBank/DDBJ whole genome shotgun (WGS) entry which is preliminary data.</text>
</comment>
<accession>A0A261SKM4</accession>